<name>A0A9W9M6N2_9EURO</name>
<accession>A0A9W9M6N2</accession>
<keyword evidence="4" id="KW-1185">Reference proteome</keyword>
<keyword evidence="1" id="KW-0677">Repeat</keyword>
<dbReference type="Pfam" id="PF24883">
    <property type="entry name" value="NPHP3_N"/>
    <property type="match status" value="1"/>
</dbReference>
<proteinExistence type="predicted"/>
<sequence>MARSYDNIHIYGKAHLGDSYYLGQSARLADLVPCAVHAQFNASGKDHDPHCLQGTRIDILDCIRKWINGKDDKHIFWLSGLAGTGKSTIARTIAREIYENPKECWMASFFFNRGSWDTGHARKFVGTIATQLANKNMPYRELLQKAVSEDQGIFDRVMIDQWKEVIVSPLSLLKDESSQPQLIIVIDALNECDKSEDIIQILQLLVASRELGQFRPRILITSTPEIFIQESMLKFTGTAYRCISLQDEPGDVVDHDILLFMETELSKVKSLRLHKQQVYQLAKKAAGLFIWANIACRFISGGKGIFREKRLTAIFEERSPGSQTGMHPEKHLDELYLTVLRKAIQKYADDGWQELCYLLRQVLGSIVVLLAPLSLHSLLGLLSDLGDVDIIHEHLEDLCSILDISKDKTHPLRLHHPSFCDFLLNKERCQDENFWINEQDMHRAMMKRCVDLMSELLEKHICDAKLPGVHVSGMEKGQKERYLPHELQYSCLYWVEHLRRSNIKVEDNDDISDFLQAHLLHWLEALSLIGRAPESFHIIRNLQSLLKTDRSEIIATLLTDAICLFSAKLSTIQYMPLQIYTSVLTFAPRNSIMRQKFGIPQWLSFPQTTEILWNSGLETLQNHYQDFNLINLITIPHLRLIASASYDTIWIWFTETWEYMQKTELDSFRPQLGFNPEGTKLPTGRGAITIVARPILKLK</sequence>
<dbReference type="PANTHER" id="PTHR10039:SF14">
    <property type="entry name" value="NACHT DOMAIN-CONTAINING PROTEIN"/>
    <property type="match status" value="1"/>
</dbReference>
<evidence type="ECO:0000313" key="3">
    <source>
        <dbReference type="EMBL" id="KAJ5191711.1"/>
    </source>
</evidence>
<dbReference type="Gene3D" id="3.40.50.300">
    <property type="entry name" value="P-loop containing nucleotide triphosphate hydrolases"/>
    <property type="match status" value="1"/>
</dbReference>
<dbReference type="RefSeq" id="XP_058304651.1">
    <property type="nucleotide sequence ID" value="XM_058457752.1"/>
</dbReference>
<dbReference type="InterPro" id="IPR027417">
    <property type="entry name" value="P-loop_NTPase"/>
</dbReference>
<reference evidence="3" key="2">
    <citation type="journal article" date="2023" name="IMA Fungus">
        <title>Comparative genomic study of the Penicillium genus elucidates a diverse pangenome and 15 lateral gene transfer events.</title>
        <authorList>
            <person name="Petersen C."/>
            <person name="Sorensen T."/>
            <person name="Nielsen M.R."/>
            <person name="Sondergaard T.E."/>
            <person name="Sorensen J.L."/>
            <person name="Fitzpatrick D.A."/>
            <person name="Frisvad J.C."/>
            <person name="Nielsen K.L."/>
        </authorList>
    </citation>
    <scope>NUCLEOTIDE SEQUENCE</scope>
    <source>
        <strain evidence="3">IBT 15544</strain>
    </source>
</reference>
<evidence type="ECO:0000313" key="4">
    <source>
        <dbReference type="Proteomes" id="UP001150904"/>
    </source>
</evidence>
<dbReference type="GeneID" id="83185053"/>
<dbReference type="AlphaFoldDB" id="A0A9W9M6N2"/>
<dbReference type="Proteomes" id="UP001150904">
    <property type="component" value="Unassembled WGS sequence"/>
</dbReference>
<comment type="caution">
    <text evidence="3">The sequence shown here is derived from an EMBL/GenBank/DDBJ whole genome shotgun (WGS) entry which is preliminary data.</text>
</comment>
<reference evidence="3" key="1">
    <citation type="submission" date="2022-12" db="EMBL/GenBank/DDBJ databases">
        <authorList>
            <person name="Petersen C."/>
        </authorList>
    </citation>
    <scope>NUCLEOTIDE SEQUENCE</scope>
    <source>
        <strain evidence="3">IBT 15544</strain>
    </source>
</reference>
<dbReference type="EMBL" id="JAPQKR010000016">
    <property type="protein sequence ID" value="KAJ5191711.1"/>
    <property type="molecule type" value="Genomic_DNA"/>
</dbReference>
<dbReference type="OrthoDB" id="674604at2759"/>
<gene>
    <name evidence="3" type="ORF">N7498_010696</name>
</gene>
<dbReference type="InterPro" id="IPR056884">
    <property type="entry name" value="NPHP3-like_N"/>
</dbReference>
<protein>
    <recommendedName>
        <fullName evidence="2">Nephrocystin 3-like N-terminal domain-containing protein</fullName>
    </recommendedName>
</protein>
<evidence type="ECO:0000256" key="1">
    <source>
        <dbReference type="ARBA" id="ARBA00022737"/>
    </source>
</evidence>
<dbReference type="SUPFAM" id="SSF52540">
    <property type="entry name" value="P-loop containing nucleoside triphosphate hydrolases"/>
    <property type="match status" value="1"/>
</dbReference>
<feature type="domain" description="Nephrocystin 3-like N-terminal" evidence="2">
    <location>
        <begin position="63"/>
        <end position="222"/>
    </location>
</feature>
<evidence type="ECO:0000259" key="2">
    <source>
        <dbReference type="Pfam" id="PF24883"/>
    </source>
</evidence>
<dbReference type="PANTHER" id="PTHR10039">
    <property type="entry name" value="AMELOGENIN"/>
    <property type="match status" value="1"/>
</dbReference>
<organism evidence="3 4">
    <name type="scientific">Penicillium cinerascens</name>
    <dbReference type="NCBI Taxonomy" id="70096"/>
    <lineage>
        <taxon>Eukaryota</taxon>
        <taxon>Fungi</taxon>
        <taxon>Dikarya</taxon>
        <taxon>Ascomycota</taxon>
        <taxon>Pezizomycotina</taxon>
        <taxon>Eurotiomycetes</taxon>
        <taxon>Eurotiomycetidae</taxon>
        <taxon>Eurotiales</taxon>
        <taxon>Aspergillaceae</taxon>
        <taxon>Penicillium</taxon>
    </lineage>
</organism>